<dbReference type="InterPro" id="IPR025392">
    <property type="entry name" value="DUF4124"/>
</dbReference>
<feature type="domain" description="DUF4124" evidence="3">
    <location>
        <begin position="20"/>
        <end position="68"/>
    </location>
</feature>
<evidence type="ECO:0000259" key="3">
    <source>
        <dbReference type="Pfam" id="PF13511"/>
    </source>
</evidence>
<dbReference type="SUPFAM" id="SSF51261">
    <property type="entry name" value="Duplicated hybrid motif"/>
    <property type="match status" value="1"/>
</dbReference>
<feature type="domain" description="M23ase beta-sheet core" evidence="2">
    <location>
        <begin position="180"/>
        <end position="279"/>
    </location>
</feature>
<dbReference type="CDD" id="cd12797">
    <property type="entry name" value="M23_peptidase"/>
    <property type="match status" value="1"/>
</dbReference>
<dbReference type="RefSeq" id="WP_182668969.1">
    <property type="nucleotide sequence ID" value="NZ_JACHTE010000004.1"/>
</dbReference>
<reference evidence="4 5" key="1">
    <citation type="submission" date="2020-07" db="EMBL/GenBank/DDBJ databases">
        <authorList>
            <person name="Xu S."/>
            <person name="Li A."/>
        </authorList>
    </citation>
    <scope>NUCLEOTIDE SEQUENCE [LARGE SCALE GENOMIC DNA]</scope>
    <source>
        <strain evidence="4 5">SG-8</strain>
    </source>
</reference>
<gene>
    <name evidence="4" type="ORF">H4F99_06775</name>
</gene>
<dbReference type="GO" id="GO:0004222">
    <property type="term" value="F:metalloendopeptidase activity"/>
    <property type="evidence" value="ECO:0007669"/>
    <property type="project" value="TreeGrafter"/>
</dbReference>
<dbReference type="InterPro" id="IPR050570">
    <property type="entry name" value="Cell_wall_metabolism_enzyme"/>
</dbReference>
<keyword evidence="5" id="KW-1185">Reference proteome</keyword>
<dbReference type="PANTHER" id="PTHR21666:SF294">
    <property type="entry name" value="PEPTIDASE M23"/>
    <property type="match status" value="1"/>
</dbReference>
<comment type="caution">
    <text evidence="4">The sequence shown here is derived from an EMBL/GenBank/DDBJ whole genome shotgun (WGS) entry which is preliminary data.</text>
</comment>
<evidence type="ECO:0000256" key="1">
    <source>
        <dbReference type="SAM" id="SignalP"/>
    </source>
</evidence>
<dbReference type="InterPro" id="IPR011055">
    <property type="entry name" value="Dup_hybrid_motif"/>
</dbReference>
<protein>
    <submittedName>
        <fullName evidence="4">M23 family metallopeptidase</fullName>
    </submittedName>
</protein>
<evidence type="ECO:0000313" key="5">
    <source>
        <dbReference type="Proteomes" id="UP000552587"/>
    </source>
</evidence>
<dbReference type="Pfam" id="PF01551">
    <property type="entry name" value="Peptidase_M23"/>
    <property type="match status" value="1"/>
</dbReference>
<dbReference type="Gene3D" id="2.70.70.10">
    <property type="entry name" value="Glucose Permease (Domain IIA)"/>
    <property type="match status" value="1"/>
</dbReference>
<feature type="chain" id="PRO_5031329261" evidence="1">
    <location>
        <begin position="29"/>
        <end position="304"/>
    </location>
</feature>
<evidence type="ECO:0000313" key="4">
    <source>
        <dbReference type="EMBL" id="MBB1088193.1"/>
    </source>
</evidence>
<dbReference type="InterPro" id="IPR016047">
    <property type="entry name" value="M23ase_b-sheet_dom"/>
</dbReference>
<sequence length="304" mass="32273">MTPSLLVPLRIACLAGAVGLMAAGSVQAGKVYRWTDADGVTHYGDHQPQAPTSPVTELATTNEVDAVARLRVENEAGRTLAWVDNRLAGPIEVSVTASGLAVPPARATVPAHGSALVSVLEAAPPGQSPHYELRVDRVVPGDPRARPADVEYRLPLDMPELDIQQGFGGAFSHGDRENRHAIDFGAPIGTPVLAARDGVVMRTEGGFDQAGLDPDQYLERANFIRILHDDGSMALYAHLAEGGVHVRVGQRVQAGQRIGLSGNTGYTTGPHLHFVVQANRGMRLESLPIRLRGPGGVVQFALPR</sequence>
<keyword evidence="1" id="KW-0732">Signal</keyword>
<name>A0A7W3U3C2_9GAMM</name>
<organism evidence="4 5">
    <name type="scientific">Marilutibacter penaei</name>
    <dbReference type="NCBI Taxonomy" id="2759900"/>
    <lineage>
        <taxon>Bacteria</taxon>
        <taxon>Pseudomonadati</taxon>
        <taxon>Pseudomonadota</taxon>
        <taxon>Gammaproteobacteria</taxon>
        <taxon>Lysobacterales</taxon>
        <taxon>Lysobacteraceae</taxon>
        <taxon>Marilutibacter</taxon>
    </lineage>
</organism>
<proteinExistence type="predicted"/>
<accession>A0A7W3U3C2</accession>
<evidence type="ECO:0000259" key="2">
    <source>
        <dbReference type="Pfam" id="PF01551"/>
    </source>
</evidence>
<dbReference type="Pfam" id="PF13511">
    <property type="entry name" value="DUF4124"/>
    <property type="match status" value="1"/>
</dbReference>
<feature type="signal peptide" evidence="1">
    <location>
        <begin position="1"/>
        <end position="28"/>
    </location>
</feature>
<dbReference type="AlphaFoldDB" id="A0A7W3U3C2"/>
<dbReference type="Proteomes" id="UP000552587">
    <property type="component" value="Unassembled WGS sequence"/>
</dbReference>
<dbReference type="PANTHER" id="PTHR21666">
    <property type="entry name" value="PEPTIDASE-RELATED"/>
    <property type="match status" value="1"/>
</dbReference>
<dbReference type="EMBL" id="JACHTE010000004">
    <property type="protein sequence ID" value="MBB1088193.1"/>
    <property type="molecule type" value="Genomic_DNA"/>
</dbReference>